<dbReference type="Proteomes" id="UP001418222">
    <property type="component" value="Unassembled WGS sequence"/>
</dbReference>
<organism evidence="1 2">
    <name type="scientific">Platanthera zijinensis</name>
    <dbReference type="NCBI Taxonomy" id="2320716"/>
    <lineage>
        <taxon>Eukaryota</taxon>
        <taxon>Viridiplantae</taxon>
        <taxon>Streptophyta</taxon>
        <taxon>Embryophyta</taxon>
        <taxon>Tracheophyta</taxon>
        <taxon>Spermatophyta</taxon>
        <taxon>Magnoliopsida</taxon>
        <taxon>Liliopsida</taxon>
        <taxon>Asparagales</taxon>
        <taxon>Orchidaceae</taxon>
        <taxon>Orchidoideae</taxon>
        <taxon>Orchideae</taxon>
        <taxon>Orchidinae</taxon>
        <taxon>Platanthera</taxon>
    </lineage>
</organism>
<keyword evidence="2" id="KW-1185">Reference proteome</keyword>
<protein>
    <submittedName>
        <fullName evidence="1">UPF0187 protein</fullName>
    </submittedName>
</protein>
<evidence type="ECO:0000313" key="1">
    <source>
        <dbReference type="EMBL" id="KAK8924138.1"/>
    </source>
</evidence>
<name>A0AAP0B2H9_9ASPA</name>
<gene>
    <name evidence="1" type="ORF">KSP39_PZI019834</name>
</gene>
<dbReference type="AlphaFoldDB" id="A0AAP0B2H9"/>
<comment type="caution">
    <text evidence="1">The sequence shown here is derived from an EMBL/GenBank/DDBJ whole genome shotgun (WGS) entry which is preliminary data.</text>
</comment>
<proteinExistence type="predicted"/>
<reference evidence="1 2" key="1">
    <citation type="journal article" date="2022" name="Nat. Plants">
        <title>Genomes of leafy and leafless Platanthera orchids illuminate the evolution of mycoheterotrophy.</title>
        <authorList>
            <person name="Li M.H."/>
            <person name="Liu K.W."/>
            <person name="Li Z."/>
            <person name="Lu H.C."/>
            <person name="Ye Q.L."/>
            <person name="Zhang D."/>
            <person name="Wang J.Y."/>
            <person name="Li Y.F."/>
            <person name="Zhong Z.M."/>
            <person name="Liu X."/>
            <person name="Yu X."/>
            <person name="Liu D.K."/>
            <person name="Tu X.D."/>
            <person name="Liu B."/>
            <person name="Hao Y."/>
            <person name="Liao X.Y."/>
            <person name="Jiang Y.T."/>
            <person name="Sun W.H."/>
            <person name="Chen J."/>
            <person name="Chen Y.Q."/>
            <person name="Ai Y."/>
            <person name="Zhai J.W."/>
            <person name="Wu S.S."/>
            <person name="Zhou Z."/>
            <person name="Hsiao Y.Y."/>
            <person name="Wu W.L."/>
            <person name="Chen Y.Y."/>
            <person name="Lin Y.F."/>
            <person name="Hsu J.L."/>
            <person name="Li C.Y."/>
            <person name="Wang Z.W."/>
            <person name="Zhao X."/>
            <person name="Zhong W.Y."/>
            <person name="Ma X.K."/>
            <person name="Ma L."/>
            <person name="Huang J."/>
            <person name="Chen G.Z."/>
            <person name="Huang M.Z."/>
            <person name="Huang L."/>
            <person name="Peng D.H."/>
            <person name="Luo Y.B."/>
            <person name="Zou S.Q."/>
            <person name="Chen S.P."/>
            <person name="Lan S."/>
            <person name="Tsai W.C."/>
            <person name="Van de Peer Y."/>
            <person name="Liu Z.J."/>
        </authorList>
    </citation>
    <scope>NUCLEOTIDE SEQUENCE [LARGE SCALE GENOMIC DNA]</scope>
    <source>
        <strain evidence="1">Lor287</strain>
    </source>
</reference>
<dbReference type="EMBL" id="JBBWWQ010000017">
    <property type="protein sequence ID" value="KAK8924138.1"/>
    <property type="molecule type" value="Genomic_DNA"/>
</dbReference>
<accession>A0AAP0B2H9</accession>
<sequence>MALLRATLARRHLPWYEFGKIREYASRVRVLIEEPFPMLALDDLCRQLKDTILEAIEMERSVHLRLTAKLLLNY</sequence>
<evidence type="ECO:0000313" key="2">
    <source>
        <dbReference type="Proteomes" id="UP001418222"/>
    </source>
</evidence>